<protein>
    <recommendedName>
        <fullName evidence="12">Tripartite motif containing 34</fullName>
    </recommendedName>
</protein>
<dbReference type="SMART" id="SM00184">
    <property type="entry name" value="RING"/>
    <property type="match status" value="1"/>
</dbReference>
<dbReference type="InterPro" id="IPR018957">
    <property type="entry name" value="Znf_C3HC4_RING-type"/>
</dbReference>
<evidence type="ECO:0000259" key="7">
    <source>
        <dbReference type="PROSITE" id="PS50089"/>
    </source>
</evidence>
<dbReference type="InterPro" id="IPR003877">
    <property type="entry name" value="SPRY_dom"/>
</dbReference>
<evidence type="ECO:0000256" key="3">
    <source>
        <dbReference type="ARBA" id="ARBA00022771"/>
    </source>
</evidence>
<dbReference type="Gene3D" id="2.60.120.920">
    <property type="match status" value="1"/>
</dbReference>
<dbReference type="InterPro" id="IPR050143">
    <property type="entry name" value="TRIM/RBCC"/>
</dbReference>
<dbReference type="SUPFAM" id="SSF49899">
    <property type="entry name" value="Concanavalin A-like lectins/glucanases"/>
    <property type="match status" value="1"/>
</dbReference>
<feature type="domain" description="RING-type" evidence="7">
    <location>
        <begin position="20"/>
        <end position="56"/>
    </location>
</feature>
<dbReference type="PROSITE" id="PS00518">
    <property type="entry name" value="ZF_RING_1"/>
    <property type="match status" value="1"/>
</dbReference>
<dbReference type="InterPro" id="IPR013083">
    <property type="entry name" value="Znf_RING/FYVE/PHD"/>
</dbReference>
<dbReference type="InterPro" id="IPR000315">
    <property type="entry name" value="Znf_B-box"/>
</dbReference>
<evidence type="ECO:0000313" key="11">
    <source>
        <dbReference type="Proteomes" id="UP000314985"/>
    </source>
</evidence>
<name>A0A4X1SDR9_PIG</name>
<sequence>MDDCCYGFTHPVITQKGVSCSVCWELSTEPLRLGCGHGFCPACISDSREARGCPVCGQRLPSIVEHPREVGMSPEDGWKEDLCRKHGKKLLLLCREDREVFCLCCEKTQEHRDHHLCLIRDAAKECQEMLQAALRRLQKEQQKAEELEADIREQRTSCKYQMQTERQRIRSEFNQLRCILDCEERRELQKLEEEERKTLDNLAAAEAELVQQTWLLKDLISDLECRREWPTQELLRRVNAFVLPRGEIWTLRKPKLVSKKLRRVFRAPDLGAMLQAQRELTHVQCYWEDITLDPFNLNLNLVLSEDQRQVISVPIWPVKCYNYGVLGSQYFSSGKHYWEVDVSKKTAWVLGVYCRARSCTAELALGRGAEHQNAHAIYRPQCGYWVIGLKNAFKYKAFEDASTCDLNVLTLSGAVPPLRVGVFLDCEAGTVSFFNVTNYGSLIYRFSKCSFSQNVYPYFNPWNCPAPMTLCPPSS</sequence>
<dbReference type="InterPro" id="IPR043136">
    <property type="entry name" value="B30.2/SPRY_sf"/>
</dbReference>
<proteinExistence type="inferred from homology"/>
<dbReference type="InterPro" id="IPR001841">
    <property type="entry name" value="Znf_RING"/>
</dbReference>
<evidence type="ECO:0000256" key="5">
    <source>
        <dbReference type="PROSITE-ProRule" id="PRU00024"/>
    </source>
</evidence>
<keyword evidence="6" id="KW-0175">Coiled coil</keyword>
<dbReference type="Gene3D" id="3.30.160.60">
    <property type="entry name" value="Classic Zinc Finger"/>
    <property type="match status" value="1"/>
</dbReference>
<dbReference type="PROSITE" id="PS50188">
    <property type="entry name" value="B302_SPRY"/>
    <property type="match status" value="1"/>
</dbReference>
<comment type="similarity">
    <text evidence="1">Belongs to the TRIM/RBCC family.</text>
</comment>
<dbReference type="InterPro" id="IPR001870">
    <property type="entry name" value="B30.2/SPRY"/>
</dbReference>
<dbReference type="CDD" id="cd15825">
    <property type="entry name" value="SPRY_PRY_TRIM34"/>
    <property type="match status" value="1"/>
</dbReference>
<evidence type="ECO:0000313" key="10">
    <source>
        <dbReference type="Ensembl" id="ENSSSCP00070000236.1"/>
    </source>
</evidence>
<reference evidence="10 11" key="1">
    <citation type="submission" date="2017-08" db="EMBL/GenBank/DDBJ databases">
        <title>USMARCv1.0.</title>
        <authorList>
            <person name="Hannum G.I."/>
            <person name="Koren S."/>
            <person name="Schroeder S.G."/>
            <person name="Chin S.C."/>
            <person name="Nonneman D.J."/>
            <person name="Becker S.A."/>
            <person name="Rosen B.D."/>
            <person name="Bickhart D.M."/>
            <person name="Putnam N.H."/>
            <person name="Green R.E."/>
            <person name="Tuggle C.K."/>
            <person name="Liu H."/>
            <person name="Rohrer G.A."/>
            <person name="Warr A."/>
            <person name="Hall R."/>
            <person name="Kim K."/>
            <person name="Hume D.A."/>
            <person name="Talbot R."/>
            <person name="Chow W."/>
            <person name="Howe K."/>
            <person name="Schwartz A.S."/>
            <person name="Watson M."/>
            <person name="Archibald A.L."/>
            <person name="Phillippy A.M."/>
            <person name="Smith T.P.L."/>
        </authorList>
    </citation>
    <scope>NUCLEOTIDE SEQUENCE [LARGE SCALE GENOMIC DNA]</scope>
</reference>
<dbReference type="Pfam" id="PF00622">
    <property type="entry name" value="SPRY"/>
    <property type="match status" value="1"/>
</dbReference>
<dbReference type="SUPFAM" id="SSF57845">
    <property type="entry name" value="B-box zinc-binding domain"/>
    <property type="match status" value="1"/>
</dbReference>
<feature type="domain" description="B box-type" evidence="8">
    <location>
        <begin position="78"/>
        <end position="119"/>
    </location>
</feature>
<dbReference type="InterPro" id="IPR017907">
    <property type="entry name" value="Znf_RING_CS"/>
</dbReference>
<keyword evidence="3 5" id="KW-0863">Zinc-finger</keyword>
<dbReference type="PANTHER" id="PTHR24103">
    <property type="entry name" value="E3 UBIQUITIN-PROTEIN LIGASE TRIM"/>
    <property type="match status" value="1"/>
</dbReference>
<dbReference type="InterPro" id="IPR013320">
    <property type="entry name" value="ConA-like_dom_sf"/>
</dbReference>
<feature type="domain" description="B30.2/SPRY" evidence="9">
    <location>
        <begin position="270"/>
        <end position="475"/>
    </location>
</feature>
<evidence type="ECO:0000256" key="2">
    <source>
        <dbReference type="ARBA" id="ARBA00022723"/>
    </source>
</evidence>
<evidence type="ECO:0000256" key="1">
    <source>
        <dbReference type="ARBA" id="ARBA00008518"/>
    </source>
</evidence>
<dbReference type="GO" id="GO:0008270">
    <property type="term" value="F:zinc ion binding"/>
    <property type="evidence" value="ECO:0007669"/>
    <property type="project" value="UniProtKB-KW"/>
</dbReference>
<organism evidence="10 11">
    <name type="scientific">Sus scrofa</name>
    <name type="common">Pig</name>
    <dbReference type="NCBI Taxonomy" id="9823"/>
    <lineage>
        <taxon>Eukaryota</taxon>
        <taxon>Metazoa</taxon>
        <taxon>Chordata</taxon>
        <taxon>Craniata</taxon>
        <taxon>Vertebrata</taxon>
        <taxon>Euteleostomi</taxon>
        <taxon>Mammalia</taxon>
        <taxon>Eutheria</taxon>
        <taxon>Laurasiatheria</taxon>
        <taxon>Artiodactyla</taxon>
        <taxon>Suina</taxon>
        <taxon>Suidae</taxon>
        <taxon>Sus</taxon>
    </lineage>
</organism>
<dbReference type="Pfam" id="PF00097">
    <property type="entry name" value="zf-C3HC4"/>
    <property type="match status" value="1"/>
</dbReference>
<feature type="coiled-coil region" evidence="6">
    <location>
        <begin position="120"/>
        <end position="157"/>
    </location>
</feature>
<evidence type="ECO:0008006" key="12">
    <source>
        <dbReference type="Google" id="ProtNLM"/>
    </source>
</evidence>
<accession>A0A4X1SDR9</accession>
<dbReference type="SMART" id="SM00449">
    <property type="entry name" value="SPRY"/>
    <property type="match status" value="1"/>
</dbReference>
<evidence type="ECO:0000259" key="8">
    <source>
        <dbReference type="PROSITE" id="PS50119"/>
    </source>
</evidence>
<dbReference type="PRINTS" id="PR01407">
    <property type="entry name" value="BUTYPHLNCDUF"/>
</dbReference>
<dbReference type="Gene3D" id="3.30.40.10">
    <property type="entry name" value="Zinc/RING finger domain, C3HC4 (zinc finger)"/>
    <property type="match status" value="1"/>
</dbReference>
<keyword evidence="2" id="KW-0479">Metal-binding</keyword>
<dbReference type="PROSITE" id="PS50089">
    <property type="entry name" value="ZF_RING_2"/>
    <property type="match status" value="1"/>
</dbReference>
<dbReference type="InterPro" id="IPR003879">
    <property type="entry name" value="Butyrophylin_SPRY"/>
</dbReference>
<keyword evidence="4" id="KW-0862">Zinc</keyword>
<evidence type="ECO:0000259" key="9">
    <source>
        <dbReference type="PROSITE" id="PS50188"/>
    </source>
</evidence>
<evidence type="ECO:0000256" key="4">
    <source>
        <dbReference type="ARBA" id="ARBA00022833"/>
    </source>
</evidence>
<dbReference type="PROSITE" id="PS50119">
    <property type="entry name" value="ZF_BBOX"/>
    <property type="match status" value="1"/>
</dbReference>
<dbReference type="Proteomes" id="UP000314985">
    <property type="component" value="Chromosome 9"/>
</dbReference>
<dbReference type="Ensembl" id="ENSSSCT00070000289.1">
    <property type="protein sequence ID" value="ENSSSCP00070000236.1"/>
    <property type="gene ID" value="ENSSSCG00070000150.1"/>
</dbReference>
<dbReference type="InterPro" id="IPR035826">
    <property type="entry name" value="TRIM34_PRY/SPRY"/>
</dbReference>
<dbReference type="SUPFAM" id="SSF57850">
    <property type="entry name" value="RING/U-box"/>
    <property type="match status" value="1"/>
</dbReference>
<evidence type="ECO:0000256" key="6">
    <source>
        <dbReference type="SAM" id="Coils"/>
    </source>
</evidence>
<reference evidence="10" key="2">
    <citation type="submission" date="2025-08" db="UniProtKB">
        <authorList>
            <consortium name="Ensembl"/>
        </authorList>
    </citation>
    <scope>IDENTIFICATION</scope>
</reference>
<dbReference type="AlphaFoldDB" id="A0A4X1SDR9"/>